<dbReference type="GO" id="GO:0042802">
    <property type="term" value="F:identical protein binding"/>
    <property type="evidence" value="ECO:0007669"/>
    <property type="project" value="InterPro"/>
</dbReference>
<sequence>METAESVLPGSETDMQESESIPSTDDAASIPSGCPMAKRRKIDSSAGNGKGSELDGEDNSTEATTKATAPANNLREFDVLDEVQGDNSEDDSETGGADIDDGSSEGSDVNYDDIESMLDEGLPEELRNTNKKQPYEERFKQVLEEKGRNHFEVLPEGWVQATHMSGMPLYLHKASRVCTASRPYFLGPGSVRKHEIPLSAIPCLNYRKALEKEEELKKELAAAAAAQTATNGAENGEASNEATAEGDTVTKETAEPVQERQLHNAQLSKMIASATTTAEAQANAKLLPLKVSAKIETVTENLKAQSLTSEAVVEYCKKLFRFKTIRVLRFKSWAARRKFTKHRKHIKNLQRPTLPDGTKLITFPMLNIEDEQGNPHARPKKEWIMNPNGKSYVCILHEYVQHALRKQPTYEFKELENAATPYSATVTINELKYGTGYGTSKKQAKSEAARETLEILIPDMKDKITGKDGKGATNGGGSGSQQQSSDLRELSVFDEIKIEDPRVAEFCAKTTEPSPHAILLTCLQRNFGLGEVHINYEVNTMKHRKNEFTMTVGKHVATVVCKNKRDGKQRASQAILQILHPHIKTWGSLLRLYGNRSVKSYKEKKQEEQEITVLQSKAAINQPNYAILEKLKQEMSKLEERQRNVRVIGKFVPPSDVDLPTGAGANLKNVDL</sequence>
<feature type="domain" description="DRBM" evidence="3">
    <location>
        <begin position="391"/>
        <end position="458"/>
    </location>
</feature>
<dbReference type="PANTHER" id="PTHR13482">
    <property type="entry name" value="MICRORNA PROCESSOR COMPLEX SUBUNIT DGCR8"/>
    <property type="match status" value="1"/>
</dbReference>
<feature type="region of interest" description="Disordered" evidence="2">
    <location>
        <begin position="227"/>
        <end position="255"/>
    </location>
</feature>
<evidence type="ECO:0000259" key="3">
    <source>
        <dbReference type="PROSITE" id="PS50137"/>
    </source>
</evidence>
<dbReference type="GO" id="GO:0020037">
    <property type="term" value="F:heme binding"/>
    <property type="evidence" value="ECO:0007669"/>
    <property type="project" value="InterPro"/>
</dbReference>
<dbReference type="FunFam" id="3.30.160.590:FF:000001">
    <property type="entry name" value="microprocessor complex subunit DGCR8"/>
    <property type="match status" value="1"/>
</dbReference>
<dbReference type="GO" id="GO:0070877">
    <property type="term" value="C:microprocessor complex"/>
    <property type="evidence" value="ECO:0007669"/>
    <property type="project" value="InterPro"/>
</dbReference>
<dbReference type="Gene3D" id="3.30.160.20">
    <property type="match status" value="2"/>
</dbReference>
<dbReference type="VEuPathDB" id="VectorBase:AEPI000287"/>
<feature type="compositionally biased region" description="Polar residues" evidence="2">
    <location>
        <begin position="61"/>
        <end position="71"/>
    </location>
</feature>
<dbReference type="EnsemblMetazoa" id="AEPI000287-RA">
    <property type="protein sequence ID" value="AEPI000287-PA"/>
    <property type="gene ID" value="AEPI000287"/>
</dbReference>
<dbReference type="InterPro" id="IPR014720">
    <property type="entry name" value="dsRBD_dom"/>
</dbReference>
<dbReference type="PANTHER" id="PTHR13482:SF3">
    <property type="entry name" value="MICROPROCESSOR COMPLEX SUBUNIT DGCR8"/>
    <property type="match status" value="1"/>
</dbReference>
<feature type="compositionally biased region" description="Acidic residues" evidence="2">
    <location>
        <begin position="79"/>
        <end position="103"/>
    </location>
</feature>
<dbReference type="GO" id="GO:0003725">
    <property type="term" value="F:double-stranded RNA binding"/>
    <property type="evidence" value="ECO:0007669"/>
    <property type="project" value="TreeGrafter"/>
</dbReference>
<dbReference type="GO" id="GO:0070878">
    <property type="term" value="F:primary miRNA binding"/>
    <property type="evidence" value="ECO:0007669"/>
    <property type="project" value="TreeGrafter"/>
</dbReference>
<dbReference type="Proteomes" id="UP000075885">
    <property type="component" value="Unassembled WGS sequence"/>
</dbReference>
<dbReference type="SUPFAM" id="SSF54768">
    <property type="entry name" value="dsRNA-binding domain-like"/>
    <property type="match status" value="1"/>
</dbReference>
<dbReference type="SMART" id="SM00358">
    <property type="entry name" value="DSRM"/>
    <property type="match status" value="2"/>
</dbReference>
<dbReference type="Pfam" id="PF00035">
    <property type="entry name" value="dsrm"/>
    <property type="match status" value="2"/>
</dbReference>
<reference evidence="5" key="1">
    <citation type="submission" date="2013-03" db="EMBL/GenBank/DDBJ databases">
        <title>The Genome Sequence of Anopheles epiroticus epiroticus2.</title>
        <authorList>
            <consortium name="The Broad Institute Genomics Platform"/>
            <person name="Neafsey D.E."/>
            <person name="Howell P."/>
            <person name="Walker B."/>
            <person name="Young S.K."/>
            <person name="Zeng Q."/>
            <person name="Gargeya S."/>
            <person name="Fitzgerald M."/>
            <person name="Haas B."/>
            <person name="Abouelleil A."/>
            <person name="Allen A.W."/>
            <person name="Alvarado L."/>
            <person name="Arachchi H.M."/>
            <person name="Berlin A.M."/>
            <person name="Chapman S.B."/>
            <person name="Gainer-Dewar J."/>
            <person name="Goldberg J."/>
            <person name="Griggs A."/>
            <person name="Gujja S."/>
            <person name="Hansen M."/>
            <person name="Howarth C."/>
            <person name="Imamovic A."/>
            <person name="Ireland A."/>
            <person name="Larimer J."/>
            <person name="McCowan C."/>
            <person name="Murphy C."/>
            <person name="Pearson M."/>
            <person name="Poon T.W."/>
            <person name="Priest M."/>
            <person name="Roberts A."/>
            <person name="Saif S."/>
            <person name="Shea T."/>
            <person name="Sisk P."/>
            <person name="Sykes S."/>
            <person name="Wortman J."/>
            <person name="Nusbaum C."/>
            <person name="Birren B."/>
        </authorList>
    </citation>
    <scope>NUCLEOTIDE SEQUENCE [LARGE SCALE GENOMIC DNA]</scope>
    <source>
        <strain evidence="5">Epiroticus2</strain>
    </source>
</reference>
<name>A0A182P055_9DIPT</name>
<feature type="region of interest" description="Disordered" evidence="2">
    <location>
        <begin position="1"/>
        <end position="111"/>
    </location>
</feature>
<dbReference type="InterPro" id="IPR040375">
    <property type="entry name" value="DGCR8"/>
</dbReference>
<dbReference type="FunFam" id="3.30.160.20:FF:000021">
    <property type="entry name" value="Microprocessor complex subunit DGCR8"/>
    <property type="match status" value="1"/>
</dbReference>
<dbReference type="FunFam" id="2.20.70.10:FF:000018">
    <property type="entry name" value="DGCR8 microprocessor complex subunit"/>
    <property type="match status" value="1"/>
</dbReference>
<keyword evidence="5" id="KW-1185">Reference proteome</keyword>
<keyword evidence="1" id="KW-0694">RNA-binding</keyword>
<dbReference type="Gene3D" id="2.20.70.10">
    <property type="match status" value="1"/>
</dbReference>
<dbReference type="PROSITE" id="PS50137">
    <property type="entry name" value="DS_RBD"/>
    <property type="match status" value="1"/>
</dbReference>
<dbReference type="CDD" id="cd19867">
    <property type="entry name" value="DSRM_DGCR8_rpt1"/>
    <property type="match status" value="1"/>
</dbReference>
<accession>A0A182P055</accession>
<evidence type="ECO:0000256" key="1">
    <source>
        <dbReference type="PROSITE-ProRule" id="PRU00266"/>
    </source>
</evidence>
<evidence type="ECO:0000313" key="4">
    <source>
        <dbReference type="EnsemblMetazoa" id="AEPI000287-PA"/>
    </source>
</evidence>
<dbReference type="STRING" id="199890.A0A182P055"/>
<feature type="compositionally biased region" description="Polar residues" evidence="2">
    <location>
        <begin position="227"/>
        <end position="242"/>
    </location>
</feature>
<feature type="region of interest" description="Disordered" evidence="2">
    <location>
        <begin position="463"/>
        <end position="487"/>
    </location>
</feature>
<dbReference type="AlphaFoldDB" id="A0A182P055"/>
<proteinExistence type="predicted"/>
<evidence type="ECO:0000313" key="5">
    <source>
        <dbReference type="Proteomes" id="UP000075885"/>
    </source>
</evidence>
<dbReference type="FunFam" id="3.30.160.20:FF:000051">
    <property type="entry name" value="Microprocessor complex subunit DGCR8"/>
    <property type="match status" value="1"/>
</dbReference>
<dbReference type="CDD" id="cd19868">
    <property type="entry name" value="DSRM_DGCR8_rpt2"/>
    <property type="match status" value="1"/>
</dbReference>
<dbReference type="Gene3D" id="3.30.160.590">
    <property type="match status" value="1"/>
</dbReference>
<reference evidence="4" key="2">
    <citation type="submission" date="2020-05" db="UniProtKB">
        <authorList>
            <consortium name="EnsemblMetazoa"/>
        </authorList>
    </citation>
    <scope>IDENTIFICATION</scope>
    <source>
        <strain evidence="4">Epiroticus2</strain>
    </source>
</reference>
<protein>
    <recommendedName>
        <fullName evidence="3">DRBM domain-containing protein</fullName>
    </recommendedName>
</protein>
<organism evidence="4 5">
    <name type="scientific">Anopheles epiroticus</name>
    <dbReference type="NCBI Taxonomy" id="199890"/>
    <lineage>
        <taxon>Eukaryota</taxon>
        <taxon>Metazoa</taxon>
        <taxon>Ecdysozoa</taxon>
        <taxon>Arthropoda</taxon>
        <taxon>Hexapoda</taxon>
        <taxon>Insecta</taxon>
        <taxon>Pterygota</taxon>
        <taxon>Neoptera</taxon>
        <taxon>Endopterygota</taxon>
        <taxon>Diptera</taxon>
        <taxon>Nematocera</taxon>
        <taxon>Culicoidea</taxon>
        <taxon>Culicidae</taxon>
        <taxon>Anophelinae</taxon>
        <taxon>Anopheles</taxon>
    </lineage>
</organism>
<dbReference type="GO" id="GO:0031053">
    <property type="term" value="P:primary miRNA processing"/>
    <property type="evidence" value="ECO:0007669"/>
    <property type="project" value="InterPro"/>
</dbReference>
<evidence type="ECO:0000256" key="2">
    <source>
        <dbReference type="SAM" id="MobiDB-lite"/>
    </source>
</evidence>